<organism evidence="1 3">
    <name type="scientific">Rhizobium tibeticum</name>
    <dbReference type="NCBI Taxonomy" id="501024"/>
    <lineage>
        <taxon>Bacteria</taxon>
        <taxon>Pseudomonadati</taxon>
        <taxon>Pseudomonadota</taxon>
        <taxon>Alphaproteobacteria</taxon>
        <taxon>Hyphomicrobiales</taxon>
        <taxon>Rhizobiaceae</taxon>
        <taxon>Rhizobium/Agrobacterium group</taxon>
        <taxon>Rhizobium</taxon>
    </lineage>
</organism>
<dbReference type="EMBL" id="FOCV01000041">
    <property type="protein sequence ID" value="SEP13184.1"/>
    <property type="molecule type" value="Genomic_DNA"/>
</dbReference>
<dbReference type="SUPFAM" id="SSF52799">
    <property type="entry name" value="(Phosphotyrosine protein) phosphatases II"/>
    <property type="match status" value="1"/>
</dbReference>
<reference evidence="3" key="2">
    <citation type="submission" date="2016-10" db="EMBL/GenBank/DDBJ databases">
        <authorList>
            <person name="Wibberg D."/>
        </authorList>
    </citation>
    <scope>NUCLEOTIDE SEQUENCE [LARGE SCALE GENOMIC DNA]</scope>
</reference>
<proteinExistence type="predicted"/>
<evidence type="ECO:0000313" key="1">
    <source>
        <dbReference type="EMBL" id="SEI18709.1"/>
    </source>
</evidence>
<dbReference type="InterPro" id="IPR029021">
    <property type="entry name" value="Prot-tyrosine_phosphatase-like"/>
</dbReference>
<protein>
    <recommendedName>
        <fullName evidence="5">Protein-tyrosine-phosphatase</fullName>
    </recommendedName>
</protein>
<dbReference type="AlphaFoldDB" id="A0A1H8VD82"/>
<reference evidence="2 4" key="3">
    <citation type="submission" date="2016-10" db="EMBL/GenBank/DDBJ databases">
        <authorList>
            <person name="Varghese N."/>
            <person name="Submissions S."/>
        </authorList>
    </citation>
    <scope>NUCLEOTIDE SEQUENCE [LARGE SCALE GENOMIC DNA]</scope>
    <source>
        <strain evidence="2 4">CGMCC 1.7071</strain>
    </source>
</reference>
<accession>A0A1H8VD82</accession>
<dbReference type="STRING" id="501024.RTCCBAU85039_5976"/>
<gene>
    <name evidence="1" type="ORF">RTCCBAU85039_5976</name>
    <name evidence="2" type="ORF">SAMN05216228_104134</name>
</gene>
<dbReference type="PROSITE" id="PS00383">
    <property type="entry name" value="TYR_PHOSPHATASE_1"/>
    <property type="match status" value="1"/>
</dbReference>
<evidence type="ECO:0000313" key="2">
    <source>
        <dbReference type="EMBL" id="SEP13184.1"/>
    </source>
</evidence>
<evidence type="ECO:0008006" key="5">
    <source>
        <dbReference type="Google" id="ProtNLM"/>
    </source>
</evidence>
<evidence type="ECO:0000313" key="4">
    <source>
        <dbReference type="Proteomes" id="UP000198939"/>
    </source>
</evidence>
<dbReference type="Proteomes" id="UP000198939">
    <property type="component" value="Unassembled WGS sequence"/>
</dbReference>
<evidence type="ECO:0000313" key="3">
    <source>
        <dbReference type="Proteomes" id="UP000183063"/>
    </source>
</evidence>
<sequence length="194" mass="21873">MDLAFQPELTVCGIDELPSQSDRNVTHVLSIIDPDRADLEAFSAYGHHVRTTLRFHDIITPIPGQIMPTHDHVKAVLKFGEDFLSRQDRTARSHVLVHCHMGVSRSTAAMITLMAQANPDEPAEALFARLVKIRPQAWPNSQMVAFADDQLGRNGDLSAALSRHYGRQIEIQPQFRDWMTRLGRQAELKMAIIE</sequence>
<dbReference type="EMBL" id="FNXB01000052">
    <property type="protein sequence ID" value="SEI18709.1"/>
    <property type="molecule type" value="Genomic_DNA"/>
</dbReference>
<dbReference type="Gene3D" id="3.90.190.10">
    <property type="entry name" value="Protein tyrosine phosphatase superfamily"/>
    <property type="match status" value="1"/>
</dbReference>
<dbReference type="Proteomes" id="UP000183063">
    <property type="component" value="Unassembled WGS sequence"/>
</dbReference>
<name>A0A1H8VD82_9HYPH</name>
<keyword evidence="4" id="KW-1185">Reference proteome</keyword>
<dbReference type="RefSeq" id="WP_072381098.1">
    <property type="nucleotide sequence ID" value="NZ_FNXB01000052.1"/>
</dbReference>
<reference evidence="1" key="1">
    <citation type="submission" date="2016-10" db="EMBL/GenBank/DDBJ databases">
        <authorList>
            <person name="de Groot N.N."/>
        </authorList>
    </citation>
    <scope>NUCLEOTIDE SEQUENCE [LARGE SCALE GENOMIC DNA]</scope>
    <source>
        <strain evidence="1">CCBAU85039</strain>
    </source>
</reference>
<dbReference type="InterPro" id="IPR016130">
    <property type="entry name" value="Tyr_Pase_AS"/>
</dbReference>
<dbReference type="OrthoDB" id="437665at2"/>